<dbReference type="EMBL" id="VXIV02000082">
    <property type="protein sequence ID" value="KAF6041086.1"/>
    <property type="molecule type" value="Genomic_DNA"/>
</dbReference>
<evidence type="ECO:0000259" key="7">
    <source>
        <dbReference type="PROSITE" id="PS50922"/>
    </source>
</evidence>
<dbReference type="InterPro" id="IPR050846">
    <property type="entry name" value="TLCD"/>
</dbReference>
<accession>A0A7J7KSA8</accession>
<keyword evidence="9" id="KW-1185">Reference proteome</keyword>
<dbReference type="InterPro" id="IPR006634">
    <property type="entry name" value="TLC-dom"/>
</dbReference>
<dbReference type="GO" id="GO:0071709">
    <property type="term" value="P:membrane assembly"/>
    <property type="evidence" value="ECO:0007669"/>
    <property type="project" value="TreeGrafter"/>
</dbReference>
<evidence type="ECO:0000256" key="3">
    <source>
        <dbReference type="ARBA" id="ARBA00022989"/>
    </source>
</evidence>
<name>A0A7J7KSA8_BUGNE</name>
<feature type="domain" description="TLC" evidence="7">
    <location>
        <begin position="1"/>
        <end position="113"/>
    </location>
</feature>
<comment type="caution">
    <text evidence="8">The sequence shown here is derived from an EMBL/GenBank/DDBJ whole genome shotgun (WGS) entry which is preliminary data.</text>
</comment>
<reference evidence="8" key="1">
    <citation type="submission" date="2020-06" db="EMBL/GenBank/DDBJ databases">
        <title>Draft genome of Bugula neritina, a colonial animal packing powerful symbionts and potential medicines.</title>
        <authorList>
            <person name="Rayko M."/>
        </authorList>
    </citation>
    <scope>NUCLEOTIDE SEQUENCE [LARGE SCALE GENOMIC DNA]</scope>
    <source>
        <strain evidence="8">Kwan_BN1</strain>
    </source>
</reference>
<dbReference type="AlphaFoldDB" id="A0A7J7KSA8"/>
<dbReference type="PROSITE" id="PS50922">
    <property type="entry name" value="TLC"/>
    <property type="match status" value="1"/>
</dbReference>
<dbReference type="PANTHER" id="PTHR13439:SF4">
    <property type="entry name" value="TLC DOMAIN-CONTAINING PROTEIN"/>
    <property type="match status" value="1"/>
</dbReference>
<sequence length="183" mass="21084">MLCFGTAVLLRLYVGYAVVALVVEVNSVFLHTRQLMLICQVDKSSNIYRFNSLANIGSYITFRMITFAWMTNWLFQNKKEIPLPAYTLGSVGLAIITLMNIILLYRLLKSDFFPHANHCHREQTANHAVYLPVCHIIPIYMCTNQTHRYSIFIQSVGNHAFIHYISCGALQIYYYLLTKVFAC</sequence>
<dbReference type="PANTHER" id="PTHR13439">
    <property type="entry name" value="CT120 PROTEIN"/>
    <property type="match status" value="1"/>
</dbReference>
<dbReference type="GO" id="GO:0007009">
    <property type="term" value="P:plasma membrane organization"/>
    <property type="evidence" value="ECO:0007669"/>
    <property type="project" value="TreeGrafter"/>
</dbReference>
<evidence type="ECO:0000313" key="9">
    <source>
        <dbReference type="Proteomes" id="UP000593567"/>
    </source>
</evidence>
<evidence type="ECO:0000313" key="8">
    <source>
        <dbReference type="EMBL" id="KAF6041086.1"/>
    </source>
</evidence>
<dbReference type="Pfam" id="PF03798">
    <property type="entry name" value="TRAM_LAG1_CLN8"/>
    <property type="match status" value="1"/>
</dbReference>
<feature type="transmembrane region" description="Helical" evidence="6">
    <location>
        <begin position="53"/>
        <end position="71"/>
    </location>
</feature>
<dbReference type="GO" id="GO:0097035">
    <property type="term" value="P:regulation of membrane lipid distribution"/>
    <property type="evidence" value="ECO:0007669"/>
    <property type="project" value="TreeGrafter"/>
</dbReference>
<evidence type="ECO:0000256" key="2">
    <source>
        <dbReference type="ARBA" id="ARBA00022692"/>
    </source>
</evidence>
<gene>
    <name evidence="8" type="ORF">EB796_000627</name>
</gene>
<evidence type="ECO:0000256" key="5">
    <source>
        <dbReference type="PROSITE-ProRule" id="PRU00205"/>
    </source>
</evidence>
<comment type="subcellular location">
    <subcellularLocation>
        <location evidence="1">Membrane</location>
        <topology evidence="1">Multi-pass membrane protein</topology>
    </subcellularLocation>
</comment>
<evidence type="ECO:0000256" key="4">
    <source>
        <dbReference type="ARBA" id="ARBA00023136"/>
    </source>
</evidence>
<keyword evidence="2 5" id="KW-0812">Transmembrane</keyword>
<evidence type="ECO:0000256" key="1">
    <source>
        <dbReference type="ARBA" id="ARBA00004141"/>
    </source>
</evidence>
<dbReference type="Proteomes" id="UP000593567">
    <property type="component" value="Unassembled WGS sequence"/>
</dbReference>
<proteinExistence type="predicted"/>
<evidence type="ECO:0000256" key="6">
    <source>
        <dbReference type="SAM" id="Phobius"/>
    </source>
</evidence>
<dbReference type="OrthoDB" id="10266980at2759"/>
<feature type="transmembrane region" description="Helical" evidence="6">
    <location>
        <begin position="12"/>
        <end position="32"/>
    </location>
</feature>
<keyword evidence="4 5" id="KW-0472">Membrane</keyword>
<dbReference type="GO" id="GO:0055091">
    <property type="term" value="P:phospholipid homeostasis"/>
    <property type="evidence" value="ECO:0007669"/>
    <property type="project" value="TreeGrafter"/>
</dbReference>
<protein>
    <submittedName>
        <fullName evidence="8">TLCD2</fullName>
    </submittedName>
</protein>
<keyword evidence="3 6" id="KW-1133">Transmembrane helix</keyword>
<feature type="transmembrane region" description="Helical" evidence="6">
    <location>
        <begin position="83"/>
        <end position="105"/>
    </location>
</feature>
<dbReference type="GO" id="GO:0005886">
    <property type="term" value="C:plasma membrane"/>
    <property type="evidence" value="ECO:0007669"/>
    <property type="project" value="TreeGrafter"/>
</dbReference>
<organism evidence="8 9">
    <name type="scientific">Bugula neritina</name>
    <name type="common">Brown bryozoan</name>
    <name type="synonym">Sertularia neritina</name>
    <dbReference type="NCBI Taxonomy" id="10212"/>
    <lineage>
        <taxon>Eukaryota</taxon>
        <taxon>Metazoa</taxon>
        <taxon>Spiralia</taxon>
        <taxon>Lophotrochozoa</taxon>
        <taxon>Bryozoa</taxon>
        <taxon>Gymnolaemata</taxon>
        <taxon>Cheilostomatida</taxon>
        <taxon>Flustrina</taxon>
        <taxon>Buguloidea</taxon>
        <taxon>Bugulidae</taxon>
        <taxon>Bugula</taxon>
    </lineage>
</organism>